<dbReference type="InterPro" id="IPR000801">
    <property type="entry name" value="Esterase-like"/>
</dbReference>
<dbReference type="GO" id="GO:0016747">
    <property type="term" value="F:acyltransferase activity, transferring groups other than amino-acyl groups"/>
    <property type="evidence" value="ECO:0007669"/>
    <property type="project" value="TreeGrafter"/>
</dbReference>
<evidence type="ECO:0000313" key="3">
    <source>
        <dbReference type="Proteomes" id="UP000198748"/>
    </source>
</evidence>
<dbReference type="PANTHER" id="PTHR48098">
    <property type="entry name" value="ENTEROCHELIN ESTERASE-RELATED"/>
    <property type="match status" value="1"/>
</dbReference>
<reference evidence="3" key="1">
    <citation type="submission" date="2016-10" db="EMBL/GenBank/DDBJ databases">
        <authorList>
            <person name="Varghese N."/>
            <person name="Submissions S."/>
        </authorList>
    </citation>
    <scope>NUCLEOTIDE SEQUENCE [LARGE SCALE GENOMIC DNA]</scope>
    <source>
        <strain evidence="3">DSM 25329</strain>
    </source>
</reference>
<dbReference type="InterPro" id="IPR029058">
    <property type="entry name" value="AB_hydrolase_fold"/>
</dbReference>
<keyword evidence="1" id="KW-0732">Signal</keyword>
<keyword evidence="3" id="KW-1185">Reference proteome</keyword>
<feature type="signal peptide" evidence="1">
    <location>
        <begin position="1"/>
        <end position="22"/>
    </location>
</feature>
<dbReference type="InterPro" id="IPR050583">
    <property type="entry name" value="Mycobacterial_A85_antigen"/>
</dbReference>
<dbReference type="Pfam" id="PF00756">
    <property type="entry name" value="Esterase"/>
    <property type="match status" value="1"/>
</dbReference>
<dbReference type="Proteomes" id="UP000198748">
    <property type="component" value="Unassembled WGS sequence"/>
</dbReference>
<name>A0A1G7NI59_9BACT</name>
<accession>A0A1G7NI59</accession>
<dbReference type="PANTHER" id="PTHR48098:SF1">
    <property type="entry name" value="DIACYLGLYCEROL ACYLTRANSFERASE_MYCOLYLTRANSFERASE AG85A"/>
    <property type="match status" value="1"/>
</dbReference>
<dbReference type="STRING" id="659014.SAMN04487996_11243"/>
<proteinExistence type="predicted"/>
<sequence length="346" mass="38470">MKRKRLTAFLFAILLAPVFTFAQSPLNGSVERIKVHGKSLEGNLEGNPADPDVSVYLPPSYKKESKRRFPVVYLLHGFTDTDAQWYGFVKHWINLPVIVDKVFASGQAQEMIIVTPNALTRSGGSYYSNSITAGNWEDFVSKELVAYIDQHYRTIAKPASRGLAGHSMGGYGTIRIGERHPEIFSSIYLLSPCCLAPGNARSADALAKIEAVKTPDDIAKADFMTKAALAYAAAWSPNPLRPPFYTDAIVENGKVNPAAELKWNANMPLTSIDQYITNLKQMKGIGFDAGDRDQPIAANIKILHQVLDNYKIEHTYEEYQGDHINKIGERIETKMLPFFSKNLVSK</sequence>
<gene>
    <name evidence="2" type="ORF">SAMN04487996_11243</name>
</gene>
<dbReference type="AlphaFoldDB" id="A0A1G7NI59"/>
<dbReference type="OrthoDB" id="9803578at2"/>
<dbReference type="SUPFAM" id="SSF53474">
    <property type="entry name" value="alpha/beta-Hydrolases"/>
    <property type="match status" value="1"/>
</dbReference>
<evidence type="ECO:0000256" key="1">
    <source>
        <dbReference type="SAM" id="SignalP"/>
    </source>
</evidence>
<evidence type="ECO:0000313" key="2">
    <source>
        <dbReference type="EMBL" id="SDF72930.1"/>
    </source>
</evidence>
<dbReference type="Gene3D" id="3.40.50.1820">
    <property type="entry name" value="alpha/beta hydrolase"/>
    <property type="match status" value="1"/>
</dbReference>
<dbReference type="RefSeq" id="WP_090153935.1">
    <property type="nucleotide sequence ID" value="NZ_FNAN01000012.1"/>
</dbReference>
<dbReference type="GO" id="GO:0016787">
    <property type="term" value="F:hydrolase activity"/>
    <property type="evidence" value="ECO:0007669"/>
    <property type="project" value="UniProtKB-KW"/>
</dbReference>
<feature type="chain" id="PRO_5011534758" evidence="1">
    <location>
        <begin position="23"/>
        <end position="346"/>
    </location>
</feature>
<keyword evidence="2" id="KW-0378">Hydrolase</keyword>
<dbReference type="EMBL" id="FNAN01000012">
    <property type="protein sequence ID" value="SDF72930.1"/>
    <property type="molecule type" value="Genomic_DNA"/>
</dbReference>
<protein>
    <submittedName>
        <fullName evidence="2">S-formylglutathione hydrolase FrmB</fullName>
    </submittedName>
</protein>
<organism evidence="2 3">
    <name type="scientific">Dyadobacter soli</name>
    <dbReference type="NCBI Taxonomy" id="659014"/>
    <lineage>
        <taxon>Bacteria</taxon>
        <taxon>Pseudomonadati</taxon>
        <taxon>Bacteroidota</taxon>
        <taxon>Cytophagia</taxon>
        <taxon>Cytophagales</taxon>
        <taxon>Spirosomataceae</taxon>
        <taxon>Dyadobacter</taxon>
    </lineage>
</organism>